<accession>A0A345MKA4</accession>
<keyword evidence="3" id="KW-1185">Reference proteome</keyword>
<dbReference type="SUPFAM" id="SSF52540">
    <property type="entry name" value="P-loop containing nucleoside triphosphate hydrolases"/>
    <property type="match status" value="1"/>
</dbReference>
<gene>
    <name evidence="2" type="ORF">BSP38_244</name>
</gene>
<proteinExistence type="predicted"/>
<dbReference type="InterPro" id="IPR027417">
    <property type="entry name" value="P-loop_NTPase"/>
</dbReference>
<dbReference type="EMBL" id="MH606185">
    <property type="protein sequence ID" value="AXH71286.1"/>
    <property type="molecule type" value="Genomic_DNA"/>
</dbReference>
<evidence type="ECO:0000256" key="1">
    <source>
        <dbReference type="SAM" id="MobiDB-lite"/>
    </source>
</evidence>
<sequence length="222" mass="25350">MNSQEKAISTHSTVKALLDLIRDRTKSDDIAEVALKIIEVFLDKDIEETQKQNEETQDNDSHMSVYDQERGSGKTSNAIAALTVDKNAVAIAVNEAIANLYPKELHDRLLYPKNGNKYTRFYLRGLLNNSAYKHCEHFILDEVTQFNTKDLLMFLYYAGKQGRRVSVHGTLPDDIPYPSDVVNTNEAYHEIKGGLDDIKEEIDNIKNAHKEIEYQVEKHLKP</sequence>
<dbReference type="Proteomes" id="UP000260425">
    <property type="component" value="Segment"/>
</dbReference>
<evidence type="ECO:0000313" key="2">
    <source>
        <dbReference type="EMBL" id="AXH71286.1"/>
    </source>
</evidence>
<organismHost>
    <name type="scientific">Bacillus subtilis</name>
    <dbReference type="NCBI Taxonomy" id="1423"/>
</organismHost>
<feature type="region of interest" description="Disordered" evidence="1">
    <location>
        <begin position="50"/>
        <end position="69"/>
    </location>
</feature>
<protein>
    <submittedName>
        <fullName evidence="2">Uncharacterized protein</fullName>
    </submittedName>
</protein>
<organism evidence="2 3">
    <name type="scientific">Bacillus phage BSP38</name>
    <dbReference type="NCBI Taxonomy" id="2283013"/>
    <lineage>
        <taxon>Viruses</taxon>
        <taxon>Duplodnaviria</taxon>
        <taxon>Heunggongvirae</taxon>
        <taxon>Uroviricota</taxon>
        <taxon>Caudoviricetes</taxon>
        <taxon>Herelleviridae</taxon>
        <taxon>Bastillevirinae</taxon>
        <taxon>Jeonjuvirus</taxon>
        <taxon>Jeonjuvirus BSP38</taxon>
    </lineage>
</organism>
<evidence type="ECO:0000313" key="3">
    <source>
        <dbReference type="Proteomes" id="UP000260425"/>
    </source>
</evidence>
<name>A0A345MKA4_BPBSP</name>
<reference evidence="2 3" key="1">
    <citation type="submission" date="2018-07" db="EMBL/GenBank/DDBJ databases">
        <title>Complete nucleotide sequence of Bacillus phage BSP38.</title>
        <authorList>
            <person name="Ghosh K."/>
            <person name="Kim K.-P."/>
        </authorList>
    </citation>
    <scope>NUCLEOTIDE SEQUENCE [LARGE SCALE GENOMIC DNA]</scope>
</reference>